<evidence type="ECO:0000313" key="1">
    <source>
        <dbReference type="EMBL" id="RMX47574.1"/>
    </source>
</evidence>
<accession>A0A3M6U221</accession>
<dbReference type="OMA" id="PRANAKW"/>
<evidence type="ECO:0000313" key="2">
    <source>
        <dbReference type="Proteomes" id="UP000275408"/>
    </source>
</evidence>
<organism evidence="1 2">
    <name type="scientific">Pocillopora damicornis</name>
    <name type="common">Cauliflower coral</name>
    <name type="synonym">Millepora damicornis</name>
    <dbReference type="NCBI Taxonomy" id="46731"/>
    <lineage>
        <taxon>Eukaryota</taxon>
        <taxon>Metazoa</taxon>
        <taxon>Cnidaria</taxon>
        <taxon>Anthozoa</taxon>
        <taxon>Hexacorallia</taxon>
        <taxon>Scleractinia</taxon>
        <taxon>Astrocoeniina</taxon>
        <taxon>Pocilloporidae</taxon>
        <taxon>Pocillopora</taxon>
    </lineage>
</organism>
<gene>
    <name evidence="1" type="ORF">pdam_00019004</name>
</gene>
<proteinExistence type="predicted"/>
<keyword evidence="2" id="KW-1185">Reference proteome</keyword>
<dbReference type="EMBL" id="RCHS01002410">
    <property type="protein sequence ID" value="RMX47574.1"/>
    <property type="molecule type" value="Genomic_DNA"/>
</dbReference>
<protein>
    <submittedName>
        <fullName evidence="1">Uncharacterized protein</fullName>
    </submittedName>
</protein>
<name>A0A3M6U221_POCDA</name>
<dbReference type="AlphaFoldDB" id="A0A3M6U221"/>
<dbReference type="OrthoDB" id="5947528at2759"/>
<reference evidence="1 2" key="1">
    <citation type="journal article" date="2018" name="Sci. Rep.">
        <title>Comparative analysis of the Pocillopora damicornis genome highlights role of immune system in coral evolution.</title>
        <authorList>
            <person name="Cunning R."/>
            <person name="Bay R.A."/>
            <person name="Gillette P."/>
            <person name="Baker A.C."/>
            <person name="Traylor-Knowles N."/>
        </authorList>
    </citation>
    <scope>NUCLEOTIDE SEQUENCE [LARGE SCALE GENOMIC DNA]</scope>
    <source>
        <strain evidence="1">RSMAS</strain>
        <tissue evidence="1">Whole animal</tissue>
    </source>
</reference>
<comment type="caution">
    <text evidence="1">The sequence shown here is derived from an EMBL/GenBank/DDBJ whole genome shotgun (WGS) entry which is preliminary data.</text>
</comment>
<sequence length="221" mass="24927">MSVTNEPKDEIVQFVFFKTAGDIPVDLFQQSWIAAAEEFYARGVSKVIFSEKLALNGDLSPYRFISKNFWASLEAFNCSFPKGLPSPSSRGHVTVSQAGIFKLEHMVKADGSKVLLDSIYKAGFKVMTMIPLCDQSLPKETVLEYADFLVSLKGFETLGVYGLNRSSDPHKEWLYEWIIEAIFNSINTTPESVLKDLMNCPRANAKWEKSIHENYMQMVAS</sequence>
<dbReference type="Proteomes" id="UP000275408">
    <property type="component" value="Unassembled WGS sequence"/>
</dbReference>